<proteinExistence type="predicted"/>
<dbReference type="Proteomes" id="UP000009138">
    <property type="component" value="Unassembled WGS sequence"/>
</dbReference>
<dbReference type="VEuPathDB" id="FungiDB:RO3G_13331"/>
<dbReference type="AlphaFoldDB" id="I1CJJ0"/>
<dbReference type="GeneID" id="93620296"/>
<evidence type="ECO:0000313" key="1">
    <source>
        <dbReference type="EMBL" id="EIE88620.1"/>
    </source>
</evidence>
<organism evidence="1 2">
    <name type="scientific">Rhizopus delemar (strain RA 99-880 / ATCC MYA-4621 / FGSC 9543 / NRRL 43880)</name>
    <name type="common">Mucormycosis agent</name>
    <name type="synonym">Rhizopus arrhizus var. delemar</name>
    <dbReference type="NCBI Taxonomy" id="246409"/>
    <lineage>
        <taxon>Eukaryota</taxon>
        <taxon>Fungi</taxon>
        <taxon>Fungi incertae sedis</taxon>
        <taxon>Mucoromycota</taxon>
        <taxon>Mucoromycotina</taxon>
        <taxon>Mucoromycetes</taxon>
        <taxon>Mucorales</taxon>
        <taxon>Mucorineae</taxon>
        <taxon>Rhizopodaceae</taxon>
        <taxon>Rhizopus</taxon>
    </lineage>
</organism>
<dbReference type="InParanoid" id="I1CJJ0"/>
<sequence length="38" mass="4481">MAKLIFENLKNYGNMLKIEVTSLENLVKIIQEMLIVMR</sequence>
<reference evidence="1 2" key="1">
    <citation type="journal article" date="2009" name="PLoS Genet.">
        <title>Genomic analysis of the basal lineage fungus Rhizopus oryzae reveals a whole-genome duplication.</title>
        <authorList>
            <person name="Ma L.-J."/>
            <person name="Ibrahim A.S."/>
            <person name="Skory C."/>
            <person name="Grabherr M.G."/>
            <person name="Burger G."/>
            <person name="Butler M."/>
            <person name="Elias M."/>
            <person name="Idnurm A."/>
            <person name="Lang B.F."/>
            <person name="Sone T."/>
            <person name="Abe A."/>
            <person name="Calvo S.E."/>
            <person name="Corrochano L.M."/>
            <person name="Engels R."/>
            <person name="Fu J."/>
            <person name="Hansberg W."/>
            <person name="Kim J.-M."/>
            <person name="Kodira C.D."/>
            <person name="Koehrsen M.J."/>
            <person name="Liu B."/>
            <person name="Miranda-Saavedra D."/>
            <person name="O'Leary S."/>
            <person name="Ortiz-Castellanos L."/>
            <person name="Poulter R."/>
            <person name="Rodriguez-Romero J."/>
            <person name="Ruiz-Herrera J."/>
            <person name="Shen Y.-Q."/>
            <person name="Zeng Q."/>
            <person name="Galagan J."/>
            <person name="Birren B.W."/>
            <person name="Cuomo C.A."/>
            <person name="Wickes B.L."/>
        </authorList>
    </citation>
    <scope>NUCLEOTIDE SEQUENCE [LARGE SCALE GENOMIC DNA]</scope>
    <source>
        <strain evidence="2">RA 99-880 / ATCC MYA-4621 / FGSC 9543 / NRRL 43880</strain>
    </source>
</reference>
<name>I1CJJ0_RHIO9</name>
<protein>
    <submittedName>
        <fullName evidence="1">Uncharacterized protein</fullName>
    </submittedName>
</protein>
<keyword evidence="2" id="KW-1185">Reference proteome</keyword>
<dbReference type="RefSeq" id="XP_067524016.1">
    <property type="nucleotide sequence ID" value="XM_067667915.1"/>
</dbReference>
<evidence type="ECO:0000313" key="2">
    <source>
        <dbReference type="Proteomes" id="UP000009138"/>
    </source>
</evidence>
<dbReference type="EMBL" id="CH476743">
    <property type="protein sequence ID" value="EIE88620.1"/>
    <property type="molecule type" value="Genomic_DNA"/>
</dbReference>
<gene>
    <name evidence="1" type="ORF">RO3G_13331</name>
</gene>
<accession>I1CJJ0</accession>